<evidence type="ECO:0000313" key="2">
    <source>
        <dbReference type="Proteomes" id="UP001732700"/>
    </source>
</evidence>
<name>A0ACD5Z0E3_AVESA</name>
<dbReference type="EnsemblPlants" id="AVESA.00010b.r2.6CG1105500.1">
    <property type="protein sequence ID" value="AVESA.00010b.r2.6CG1105500.1.CDS"/>
    <property type="gene ID" value="AVESA.00010b.r2.6CG1105500"/>
</dbReference>
<accession>A0ACD5Z0E3</accession>
<reference evidence="1" key="2">
    <citation type="submission" date="2025-09" db="UniProtKB">
        <authorList>
            <consortium name="EnsemblPlants"/>
        </authorList>
    </citation>
    <scope>IDENTIFICATION</scope>
</reference>
<protein>
    <submittedName>
        <fullName evidence="1">Uncharacterized protein</fullName>
    </submittedName>
</protein>
<proteinExistence type="predicted"/>
<evidence type="ECO:0000313" key="1">
    <source>
        <dbReference type="EnsemblPlants" id="AVESA.00010b.r2.6CG1105500.1.CDS"/>
    </source>
</evidence>
<dbReference type="Proteomes" id="UP001732700">
    <property type="component" value="Chromosome 6C"/>
</dbReference>
<reference evidence="1" key="1">
    <citation type="submission" date="2021-05" db="EMBL/GenBank/DDBJ databases">
        <authorList>
            <person name="Scholz U."/>
            <person name="Mascher M."/>
            <person name="Fiebig A."/>
        </authorList>
    </citation>
    <scope>NUCLEOTIDE SEQUENCE [LARGE SCALE GENOMIC DNA]</scope>
</reference>
<organism evidence="1 2">
    <name type="scientific">Avena sativa</name>
    <name type="common">Oat</name>
    <dbReference type="NCBI Taxonomy" id="4498"/>
    <lineage>
        <taxon>Eukaryota</taxon>
        <taxon>Viridiplantae</taxon>
        <taxon>Streptophyta</taxon>
        <taxon>Embryophyta</taxon>
        <taxon>Tracheophyta</taxon>
        <taxon>Spermatophyta</taxon>
        <taxon>Magnoliopsida</taxon>
        <taxon>Liliopsida</taxon>
        <taxon>Poales</taxon>
        <taxon>Poaceae</taxon>
        <taxon>BOP clade</taxon>
        <taxon>Pooideae</taxon>
        <taxon>Poodae</taxon>
        <taxon>Poeae</taxon>
        <taxon>Poeae Chloroplast Group 1 (Aveneae type)</taxon>
        <taxon>Aveninae</taxon>
        <taxon>Avena</taxon>
    </lineage>
</organism>
<sequence>MGSGGLEQTNALFRKNIVIQRRARKTNCCLVFFPLVICGLVGGLQIAIDRQIAKEKREHPIVVDCSCNNAVVSDNTTGGAVCSSEECPLPRAPKWPPVLQIPYSDGGGASCSAGAGVDPESCAARFLVTGTNQSFVSGVMDNMIPVQSASANVSANDISALADFVLATRYYMGNRMFGPPGVSTFLQNTCTPDVTLSYAYIYGDETSTRDVNCTDGLMLWRDTPWLISDELYRGYYQGNSTNEISAAYDFLSSDQSNFNLVISYNSTNRFDLDDTGITIIQVPGQAPSLLQIPRLTNMASNAYLHLRGSGLKISLDFVKEMPRAAKSFDSFDISSIIGRLPYLWTMMLFFPVILTNLVYEKQNKLRIMMKMHGLGDLPYWTITYCYFILLSTLYVLSFMLFGVAFRLSFFRRNNYGLQFVFYFAYMNLQISFAFLMATCFSNVRTAAVTGYFYIFGSGLIGEFFFKPYIEDIFLSGSWITLLELFPPFSLYRIVYEFSQSAVLVSYMGSTGMQWSDLSDTKNGMRSVLTIMILEWILFMLLSFYLDHFGSFQNGIRKAVLLLRAHQAAKRSSAAQQQTVQIQEFKASVEMEKTDVIKEREIVGQLLQEPNSSYSVICDNLKKVYPGKDGNSKKIAVRELSLSMARGQCFGVLGPNGAGKTTLINMLTGFTKPTSGTAYIEGMDIRLDMDKIYTGIGVCPQHDLLWETLTGREHLLFYGRLKKLKGAQLSQAIKQSLKSVRLFDGGVPDKLVAKYSGGMKRRLSVAISLIGDPKVVYMDEPSSGLDPASRKDLWNAVKSAKQDRAIVLTTHSMEEAEVLCDRIGIIANGTLQCIGNSKELKSKYGGSYVLTITTAAGEDAEEVEKLVQSISPGVSRVYHISGTQKFEMPKEEVRISDVFHAMENAKSRVTILAWGLADTTLEDVFIRVARESEGSSVCSSS</sequence>
<keyword evidence="2" id="KW-1185">Reference proteome</keyword>